<dbReference type="SUPFAM" id="SSF51161">
    <property type="entry name" value="Trimeric LpxA-like enzymes"/>
    <property type="match status" value="1"/>
</dbReference>
<protein>
    <recommendedName>
        <fullName evidence="3">Nucleotidyl transferase domain-containing protein</fullName>
    </recommendedName>
</protein>
<dbReference type="InterPro" id="IPR001451">
    <property type="entry name" value="Hexapep"/>
</dbReference>
<accession>X0Y127</accession>
<sequence>ITCNYDGKKKYKTFIESGVFIGSGTELVAPLKVGKKAYIGAGSTITKDVTPGSLAVARCKQVEKRGKDPRKRGK</sequence>
<evidence type="ECO:0000256" key="1">
    <source>
        <dbReference type="ARBA" id="ARBA00022679"/>
    </source>
</evidence>
<comment type="caution">
    <text evidence="2">The sequence shown here is derived from an EMBL/GenBank/DDBJ whole genome shotgun (WGS) entry which is preliminary data.</text>
</comment>
<dbReference type="Pfam" id="PF00132">
    <property type="entry name" value="Hexapep"/>
    <property type="match status" value="1"/>
</dbReference>
<evidence type="ECO:0000313" key="2">
    <source>
        <dbReference type="EMBL" id="GAG30611.1"/>
    </source>
</evidence>
<reference evidence="2" key="1">
    <citation type="journal article" date="2014" name="Front. Microbiol.">
        <title>High frequency of phylogenetically diverse reductive dehalogenase-homologous genes in deep subseafloor sedimentary metagenomes.</title>
        <authorList>
            <person name="Kawai M."/>
            <person name="Futagami T."/>
            <person name="Toyoda A."/>
            <person name="Takaki Y."/>
            <person name="Nishi S."/>
            <person name="Hori S."/>
            <person name="Arai W."/>
            <person name="Tsubouchi T."/>
            <person name="Morono Y."/>
            <person name="Uchiyama I."/>
            <person name="Ito T."/>
            <person name="Fujiyama A."/>
            <person name="Inagaki F."/>
            <person name="Takami H."/>
        </authorList>
    </citation>
    <scope>NUCLEOTIDE SEQUENCE</scope>
    <source>
        <strain evidence="2">Expedition CK06-06</strain>
    </source>
</reference>
<organism evidence="2">
    <name type="scientific">marine sediment metagenome</name>
    <dbReference type="NCBI Taxonomy" id="412755"/>
    <lineage>
        <taxon>unclassified sequences</taxon>
        <taxon>metagenomes</taxon>
        <taxon>ecological metagenomes</taxon>
    </lineage>
</organism>
<dbReference type="AlphaFoldDB" id="X0Y127"/>
<dbReference type="InterPro" id="IPR011004">
    <property type="entry name" value="Trimer_LpxA-like_sf"/>
</dbReference>
<dbReference type="InterPro" id="IPR018357">
    <property type="entry name" value="Hexapep_transf_CS"/>
</dbReference>
<evidence type="ECO:0008006" key="3">
    <source>
        <dbReference type="Google" id="ProtNLM"/>
    </source>
</evidence>
<feature type="non-terminal residue" evidence="2">
    <location>
        <position position="1"/>
    </location>
</feature>
<dbReference type="GO" id="GO:0016740">
    <property type="term" value="F:transferase activity"/>
    <property type="evidence" value="ECO:0007669"/>
    <property type="project" value="UniProtKB-KW"/>
</dbReference>
<name>X0Y127_9ZZZZ</name>
<dbReference type="Gene3D" id="2.160.10.10">
    <property type="entry name" value="Hexapeptide repeat proteins"/>
    <property type="match status" value="1"/>
</dbReference>
<gene>
    <name evidence="2" type="ORF">S01H1_62813</name>
</gene>
<keyword evidence="1" id="KW-0808">Transferase</keyword>
<dbReference type="PROSITE" id="PS00101">
    <property type="entry name" value="HEXAPEP_TRANSFERASES"/>
    <property type="match status" value="1"/>
</dbReference>
<proteinExistence type="predicted"/>
<dbReference type="EMBL" id="BARS01041287">
    <property type="protein sequence ID" value="GAG30611.1"/>
    <property type="molecule type" value="Genomic_DNA"/>
</dbReference>